<protein>
    <submittedName>
        <fullName evidence="6">Uncharacterized protein</fullName>
    </submittedName>
</protein>
<organism evidence="6 7">
    <name type="scientific">Candida oxycetoniae</name>
    <dbReference type="NCBI Taxonomy" id="497107"/>
    <lineage>
        <taxon>Eukaryota</taxon>
        <taxon>Fungi</taxon>
        <taxon>Dikarya</taxon>
        <taxon>Ascomycota</taxon>
        <taxon>Saccharomycotina</taxon>
        <taxon>Pichiomycetes</taxon>
        <taxon>Debaryomycetaceae</taxon>
        <taxon>Candida/Lodderomyces clade</taxon>
        <taxon>Candida</taxon>
    </lineage>
</organism>
<dbReference type="GO" id="GO:0016020">
    <property type="term" value="C:membrane"/>
    <property type="evidence" value="ECO:0007669"/>
    <property type="project" value="UniProtKB-SubCell"/>
</dbReference>
<evidence type="ECO:0000256" key="1">
    <source>
        <dbReference type="ARBA" id="ARBA00004141"/>
    </source>
</evidence>
<dbReference type="Proteomes" id="UP001202479">
    <property type="component" value="Unassembled WGS sequence"/>
</dbReference>
<evidence type="ECO:0000313" key="7">
    <source>
        <dbReference type="Proteomes" id="UP001202479"/>
    </source>
</evidence>
<evidence type="ECO:0000313" key="6">
    <source>
        <dbReference type="EMBL" id="KAI3405677.2"/>
    </source>
</evidence>
<keyword evidence="2 5" id="KW-0812">Transmembrane</keyword>
<gene>
    <name evidence="6" type="ORF">KGF56_001695</name>
</gene>
<comment type="subcellular location">
    <subcellularLocation>
        <location evidence="1">Membrane</location>
        <topology evidence="1">Multi-pass membrane protein</topology>
    </subcellularLocation>
</comment>
<dbReference type="EMBL" id="JAHUZD010000028">
    <property type="protein sequence ID" value="KAI3405677.2"/>
    <property type="molecule type" value="Genomic_DNA"/>
</dbReference>
<evidence type="ECO:0000256" key="5">
    <source>
        <dbReference type="SAM" id="Phobius"/>
    </source>
</evidence>
<comment type="caution">
    <text evidence="6">The sequence shown here is derived from an EMBL/GenBank/DDBJ whole genome shotgun (WGS) entry which is preliminary data.</text>
</comment>
<keyword evidence="4 5" id="KW-0472">Membrane</keyword>
<keyword evidence="7" id="KW-1185">Reference proteome</keyword>
<sequence length="677" mass="75063">MSSDLCCFCLGNDTDIPSFGSVADAQDMLKPCTTCSISCHRKCLLDWFNTIPSDQLHIIQARNAGNITQLARQNGAHLEDIGIGSPPMNWTTNIRINLSSQGLDDLISSLTGGNAGAGANTGNNEEPHYNIDGEREDLAEEDSAFTTTTSTTTAAAANQSIVTRKGYNQVVYILASCPQCKKDIVFVMRRSQLLSFHSSMKTIVSRLVQYGGIFLGFTSAVTGVVSMGYIGLTTAGLKMMDCMIPGPLLVRMLTRKSLLSSKSTYTSLSKMLFGNTASYAVDNLEQALVQGLIDPLKFSRIPVLPIAMYRSRSSSILKVLLGGVGEDPLSAAVTEFMVTGYISSIADHSLARSFYKNIKLDISRLLKGSLNISQINPVKGIDFFTTNNIISMLIPLRWAYDLLYRLTFNRAYFNLTMKSRPRAIANTLGAEEIDYLEDLNSQINDCESVHHNTFQRICKTIDSQPCLKIPIISSIYKYICKRIIYFHSLRKTWWSYFRLRLRSNLRYTYACLKCDYSSTLSHQSSIFKAMTTVFWPYVSSKVGLLLSPILCKQLPMFNALSSERKILVANIVGLVIVAICKEFVDLYLAKKKVSQMQQIEPLNLKNGKSLNELAWTFLGAAASSGLNTGISDNDDVTEEIFNQLSEEDSDSGRTFQQLVETVSRSNNNTNFPGNFPP</sequence>
<accession>A0AAI9WYU5</accession>
<evidence type="ECO:0000256" key="2">
    <source>
        <dbReference type="ARBA" id="ARBA00022692"/>
    </source>
</evidence>
<dbReference type="RefSeq" id="XP_049181422.1">
    <property type="nucleotide sequence ID" value="XM_049322845.1"/>
</dbReference>
<keyword evidence="3 5" id="KW-1133">Transmembrane helix</keyword>
<dbReference type="PANTHER" id="PTHR46283">
    <property type="entry name" value="E3 UBIQUITIN-PROTEIN LIGASE MARCH5"/>
    <property type="match status" value="1"/>
</dbReference>
<proteinExistence type="predicted"/>
<dbReference type="GeneID" id="73379312"/>
<evidence type="ECO:0000256" key="3">
    <source>
        <dbReference type="ARBA" id="ARBA00022989"/>
    </source>
</evidence>
<feature type="transmembrane region" description="Helical" evidence="5">
    <location>
        <begin position="207"/>
        <end position="230"/>
    </location>
</feature>
<reference evidence="6" key="1">
    <citation type="journal article" date="2022" name="DNA Res.">
        <title>Genome analysis of five recently described species of the CUG-Ser clade uncovers Candida theae as a new hybrid lineage with pathogenic potential in the Candida parapsilosis species complex.</title>
        <authorList>
            <person name="Mixao V."/>
            <person name="Del Olmo V."/>
            <person name="Hegedusova E."/>
            <person name="Saus E."/>
            <person name="Pryszcz L."/>
            <person name="Cillingova A."/>
            <person name="Nosek J."/>
            <person name="Gabaldon T."/>
        </authorList>
    </citation>
    <scope>NUCLEOTIDE SEQUENCE</scope>
    <source>
        <strain evidence="6">CBS 10844</strain>
    </source>
</reference>
<name>A0AAI9WYU5_9ASCO</name>
<dbReference type="AlphaFoldDB" id="A0AAI9WYU5"/>
<evidence type="ECO:0000256" key="4">
    <source>
        <dbReference type="ARBA" id="ARBA00023136"/>
    </source>
</evidence>